<dbReference type="OrthoDB" id="140980at2"/>
<keyword evidence="1" id="KW-0472">Membrane</keyword>
<dbReference type="EMBL" id="SMGK01000005">
    <property type="protein sequence ID" value="TCK71758.1"/>
    <property type="molecule type" value="Genomic_DNA"/>
</dbReference>
<dbReference type="PANTHER" id="PTHR43044:SF1">
    <property type="entry name" value="QUINOL:CYTOCHROME C OXIDOREDUCTASE QUINONE-BINDING SUBUNIT 2"/>
    <property type="match status" value="1"/>
</dbReference>
<feature type="transmembrane region" description="Helical" evidence="1">
    <location>
        <begin position="230"/>
        <end position="253"/>
    </location>
</feature>
<feature type="transmembrane region" description="Helical" evidence="1">
    <location>
        <begin position="346"/>
        <end position="363"/>
    </location>
</feature>
<keyword evidence="1" id="KW-0812">Transmembrane</keyword>
<feature type="transmembrane region" description="Helical" evidence="1">
    <location>
        <begin position="195"/>
        <end position="218"/>
    </location>
</feature>
<organism evidence="2 3">
    <name type="scientific">Acidipila rosea</name>
    <dbReference type="NCBI Taxonomy" id="768535"/>
    <lineage>
        <taxon>Bacteria</taxon>
        <taxon>Pseudomonadati</taxon>
        <taxon>Acidobacteriota</taxon>
        <taxon>Terriglobia</taxon>
        <taxon>Terriglobales</taxon>
        <taxon>Acidobacteriaceae</taxon>
        <taxon>Acidipila</taxon>
    </lineage>
</organism>
<sequence length="426" mass="48865">MAHHANTLPHELDAPAFVDAWRTRALITGAIASVLGIAMGFLAHDDWEHFFRSWLLGFIICFGFCIGGMAMLMVQYLSGGKWGLLIRRSLEAMTRTLPLVFLMFLPVGIFGASLKKLYIWARYPNTEDALRHHLINAEQAHAIAFKKPMLNVVSFWWVSLLCFAIWAVYTFFLNRWSLQRDADTAPNVPYWQTKFENISGFGVLLYSILLTAGAIYWVMSLDPTWYSTVYGLQFLVGQGYGVLALVILTLIGLSKAEPMKTVFRITEQHDLGKLCFAFTMLNIYLAFAAFLIIWSGNSPEEIPWFLDRIRGGWGVIATLDVMFHWLLPFTLLLSRDLKRIKSRLKVVCYIMIFARCWDMFWLIEPNFADARRNLHMSIGILEYCVVPVALIAFWMAYYFTQLKQRPLVATNDPHLAEILEPEHAHA</sequence>
<feature type="transmembrane region" description="Helical" evidence="1">
    <location>
        <begin position="274"/>
        <end position="293"/>
    </location>
</feature>
<comment type="caution">
    <text evidence="2">The sequence shown here is derived from an EMBL/GenBank/DDBJ whole genome shotgun (WGS) entry which is preliminary data.</text>
</comment>
<proteinExistence type="predicted"/>
<keyword evidence="1" id="KW-1133">Transmembrane helix</keyword>
<evidence type="ECO:0000256" key="1">
    <source>
        <dbReference type="SAM" id="Phobius"/>
    </source>
</evidence>
<feature type="transmembrane region" description="Helical" evidence="1">
    <location>
        <begin position="97"/>
        <end position="114"/>
    </location>
</feature>
<feature type="transmembrane region" description="Helical" evidence="1">
    <location>
        <begin position="375"/>
        <end position="399"/>
    </location>
</feature>
<feature type="transmembrane region" description="Helical" evidence="1">
    <location>
        <begin position="55"/>
        <end position="77"/>
    </location>
</feature>
<dbReference type="RefSeq" id="WP_131998553.1">
    <property type="nucleotide sequence ID" value="NZ_SMGK01000005.1"/>
</dbReference>
<dbReference type="PANTHER" id="PTHR43044">
    <property type="match status" value="1"/>
</dbReference>
<accession>A0A4R1L1D0</accession>
<dbReference type="Proteomes" id="UP000295210">
    <property type="component" value="Unassembled WGS sequence"/>
</dbReference>
<feature type="transmembrane region" description="Helical" evidence="1">
    <location>
        <begin position="155"/>
        <end position="174"/>
    </location>
</feature>
<name>A0A4R1L1D0_9BACT</name>
<feature type="transmembrane region" description="Helical" evidence="1">
    <location>
        <begin position="25"/>
        <end position="43"/>
    </location>
</feature>
<reference evidence="2 3" key="1">
    <citation type="submission" date="2019-03" db="EMBL/GenBank/DDBJ databases">
        <title>Genomic Encyclopedia of Type Strains, Phase IV (KMG-IV): sequencing the most valuable type-strain genomes for metagenomic binning, comparative biology and taxonomic classification.</title>
        <authorList>
            <person name="Goeker M."/>
        </authorList>
    </citation>
    <scope>NUCLEOTIDE SEQUENCE [LARGE SCALE GENOMIC DNA]</scope>
    <source>
        <strain evidence="2 3">DSM 103428</strain>
    </source>
</reference>
<feature type="transmembrane region" description="Helical" evidence="1">
    <location>
        <begin position="313"/>
        <end position="334"/>
    </location>
</feature>
<keyword evidence="3" id="KW-1185">Reference proteome</keyword>
<gene>
    <name evidence="2" type="ORF">C7378_3048</name>
</gene>
<dbReference type="AlphaFoldDB" id="A0A4R1L1D0"/>
<evidence type="ECO:0000313" key="3">
    <source>
        <dbReference type="Proteomes" id="UP000295210"/>
    </source>
</evidence>
<evidence type="ECO:0000313" key="2">
    <source>
        <dbReference type="EMBL" id="TCK71758.1"/>
    </source>
</evidence>
<protein>
    <submittedName>
        <fullName evidence="2">Quinol:cytochrome c oxidoreductase quinone-binding subunit 2</fullName>
    </submittedName>
</protein>